<dbReference type="InterPro" id="IPR035900">
    <property type="entry name" value="Colicin_E_sf"/>
</dbReference>
<reference evidence="1" key="1">
    <citation type="submission" date="2016-10" db="EMBL/GenBank/DDBJ databases">
        <authorList>
            <person name="de Groot N.N."/>
        </authorList>
    </citation>
    <scope>NUCLEOTIDE SEQUENCE</scope>
</reference>
<dbReference type="Gene3D" id="1.10.1200.20">
    <property type="entry name" value="Colicin E immunity protein"/>
    <property type="match status" value="1"/>
</dbReference>
<protein>
    <submittedName>
        <fullName evidence="1">Uncharacterized protein</fullName>
    </submittedName>
</protein>
<dbReference type="GO" id="GO:0030153">
    <property type="term" value="P:bacteriocin immunity"/>
    <property type="evidence" value="ECO:0007669"/>
    <property type="project" value="InterPro"/>
</dbReference>
<accession>A0A1W1D1J3</accession>
<dbReference type="Pfam" id="PF01320">
    <property type="entry name" value="Colicin_Pyocin"/>
    <property type="match status" value="1"/>
</dbReference>
<dbReference type="EMBL" id="FPHM01000309">
    <property type="protein sequence ID" value="SFV71772.1"/>
    <property type="molecule type" value="Genomic_DNA"/>
</dbReference>
<gene>
    <name evidence="1" type="ORF">MNB_SV-13-1379</name>
</gene>
<name>A0A1W1D1J3_9ZZZZ</name>
<dbReference type="InterPro" id="IPR000290">
    <property type="entry name" value="Colicin_pyocin"/>
</dbReference>
<organism evidence="1">
    <name type="scientific">hydrothermal vent metagenome</name>
    <dbReference type="NCBI Taxonomy" id="652676"/>
    <lineage>
        <taxon>unclassified sequences</taxon>
        <taxon>metagenomes</taxon>
        <taxon>ecological metagenomes</taxon>
    </lineage>
</organism>
<proteinExistence type="predicted"/>
<evidence type="ECO:0000313" key="1">
    <source>
        <dbReference type="EMBL" id="SFV71772.1"/>
    </source>
</evidence>
<dbReference type="GO" id="GO:0015643">
    <property type="term" value="F:toxic substance binding"/>
    <property type="evidence" value="ECO:0007669"/>
    <property type="project" value="InterPro"/>
</dbReference>
<sequence>MTKEDFIYLIELIYKCEGEEYEIDYWLGILEVNLHNEISNFIFYPKDNKEMISEEIYEVVRGI</sequence>
<dbReference type="AlphaFoldDB" id="A0A1W1D1J3"/>
<dbReference type="SUPFAM" id="SSF47345">
    <property type="entry name" value="Colicin E immunity proteins"/>
    <property type="match status" value="1"/>
</dbReference>